<sequence>MSDDRGGEHKGSCLCGGVRYTITGPLGGVTACHCRQCQKQTGLHFASIGVAFDDFRWDSEATLRRYRSSEKAERGFCCTCGSVLFWRNVMHDEIWITAGTLDQPTGVRIKQNVHTEFAGDFYTLPETTD</sequence>
<dbReference type="Gene3D" id="3.90.1590.10">
    <property type="entry name" value="glutathione-dependent formaldehyde- activating enzyme (gfa)"/>
    <property type="match status" value="1"/>
</dbReference>
<keyword evidence="3" id="KW-0862">Zinc</keyword>
<organism evidence="6 7">
    <name type="scientific">Hwanghaeella grinnelliae</name>
    <dbReference type="NCBI Taxonomy" id="2500179"/>
    <lineage>
        <taxon>Bacteria</taxon>
        <taxon>Pseudomonadati</taxon>
        <taxon>Pseudomonadota</taxon>
        <taxon>Alphaproteobacteria</taxon>
        <taxon>Rhodospirillales</taxon>
        <taxon>Rhodospirillaceae</taxon>
        <taxon>Hwanghaeella</taxon>
    </lineage>
</organism>
<dbReference type="GO" id="GO:0046872">
    <property type="term" value="F:metal ion binding"/>
    <property type="evidence" value="ECO:0007669"/>
    <property type="project" value="UniProtKB-KW"/>
</dbReference>
<dbReference type="PROSITE" id="PS51891">
    <property type="entry name" value="CENP_V_GFA"/>
    <property type="match status" value="1"/>
</dbReference>
<name>A0A3S2VR90_9PROT</name>
<protein>
    <submittedName>
        <fullName evidence="6">GFA family protein</fullName>
    </submittedName>
</protein>
<evidence type="ECO:0000256" key="4">
    <source>
        <dbReference type="ARBA" id="ARBA00023239"/>
    </source>
</evidence>
<dbReference type="PANTHER" id="PTHR33337">
    <property type="entry name" value="GFA DOMAIN-CONTAINING PROTEIN"/>
    <property type="match status" value="1"/>
</dbReference>
<comment type="similarity">
    <text evidence="1">Belongs to the Gfa family.</text>
</comment>
<evidence type="ECO:0000259" key="5">
    <source>
        <dbReference type="PROSITE" id="PS51891"/>
    </source>
</evidence>
<dbReference type="PROSITE" id="PS51257">
    <property type="entry name" value="PROKAR_LIPOPROTEIN"/>
    <property type="match status" value="1"/>
</dbReference>
<accession>A0A3S2VR90</accession>
<dbReference type="InterPro" id="IPR011057">
    <property type="entry name" value="Mss4-like_sf"/>
</dbReference>
<evidence type="ECO:0000256" key="3">
    <source>
        <dbReference type="ARBA" id="ARBA00022833"/>
    </source>
</evidence>
<reference evidence="7" key="1">
    <citation type="submission" date="2019-01" db="EMBL/GenBank/DDBJ databases">
        <title>Gri0909 isolated from a small marine red alga.</title>
        <authorList>
            <person name="Kim J."/>
            <person name="Jeong S.E."/>
            <person name="Jeon C.O."/>
        </authorList>
    </citation>
    <scope>NUCLEOTIDE SEQUENCE [LARGE SCALE GENOMIC DNA]</scope>
    <source>
        <strain evidence="7">Gri0909</strain>
    </source>
</reference>
<gene>
    <name evidence="6" type="ORF">EOI86_04265</name>
</gene>
<dbReference type="GO" id="GO:0016846">
    <property type="term" value="F:carbon-sulfur lyase activity"/>
    <property type="evidence" value="ECO:0007669"/>
    <property type="project" value="InterPro"/>
</dbReference>
<keyword evidence="7" id="KW-1185">Reference proteome</keyword>
<evidence type="ECO:0000256" key="1">
    <source>
        <dbReference type="ARBA" id="ARBA00005495"/>
    </source>
</evidence>
<comment type="caution">
    <text evidence="6">The sequence shown here is derived from an EMBL/GenBank/DDBJ whole genome shotgun (WGS) entry which is preliminary data.</text>
</comment>
<evidence type="ECO:0000256" key="2">
    <source>
        <dbReference type="ARBA" id="ARBA00022723"/>
    </source>
</evidence>
<keyword evidence="2" id="KW-0479">Metal-binding</keyword>
<dbReference type="PANTHER" id="PTHR33337:SF40">
    <property type="entry name" value="CENP-V_GFA DOMAIN-CONTAINING PROTEIN-RELATED"/>
    <property type="match status" value="1"/>
</dbReference>
<dbReference type="EMBL" id="SADE01000001">
    <property type="protein sequence ID" value="RVU38505.1"/>
    <property type="molecule type" value="Genomic_DNA"/>
</dbReference>
<keyword evidence="4" id="KW-0456">Lyase</keyword>
<dbReference type="OrthoDB" id="7159017at2"/>
<evidence type="ECO:0000313" key="7">
    <source>
        <dbReference type="Proteomes" id="UP000287447"/>
    </source>
</evidence>
<proteinExistence type="inferred from homology"/>
<evidence type="ECO:0000313" key="6">
    <source>
        <dbReference type="EMBL" id="RVU38505.1"/>
    </source>
</evidence>
<dbReference type="RefSeq" id="WP_127763877.1">
    <property type="nucleotide sequence ID" value="NZ_SADE01000001.1"/>
</dbReference>
<dbReference type="Proteomes" id="UP000287447">
    <property type="component" value="Unassembled WGS sequence"/>
</dbReference>
<dbReference type="InterPro" id="IPR006913">
    <property type="entry name" value="CENP-V/GFA"/>
</dbReference>
<dbReference type="SUPFAM" id="SSF51316">
    <property type="entry name" value="Mss4-like"/>
    <property type="match status" value="1"/>
</dbReference>
<dbReference type="AlphaFoldDB" id="A0A3S2VR90"/>
<dbReference type="Pfam" id="PF04828">
    <property type="entry name" value="GFA"/>
    <property type="match status" value="1"/>
</dbReference>
<feature type="domain" description="CENP-V/GFA" evidence="5">
    <location>
        <begin position="9"/>
        <end position="123"/>
    </location>
</feature>